<evidence type="ECO:0000256" key="12">
    <source>
        <dbReference type="ARBA" id="ARBA00023014"/>
    </source>
</evidence>
<keyword evidence="7" id="KW-0949">S-adenosyl-L-methionine</keyword>
<dbReference type="SFLD" id="SFLDF00344">
    <property type="entry name" value="ELP3-like"/>
    <property type="match status" value="1"/>
</dbReference>
<feature type="domain" description="N-acetyltransferase" evidence="17">
    <location>
        <begin position="452"/>
        <end position="581"/>
    </location>
</feature>
<dbReference type="PROSITE" id="PS51186">
    <property type="entry name" value="GNAT"/>
    <property type="match status" value="1"/>
</dbReference>
<dbReference type="Gene3D" id="3.80.30.20">
    <property type="entry name" value="tm_1862 like domain"/>
    <property type="match status" value="1"/>
</dbReference>
<dbReference type="GO" id="GO:0005737">
    <property type="term" value="C:cytoplasm"/>
    <property type="evidence" value="ECO:0007669"/>
    <property type="project" value="TreeGrafter"/>
</dbReference>
<sequence length="581" mass="67585">MGRKNCRKKEKIFLMTFTPEQLKTILLRIIDKKPNTKIELNFVRTKTAAELHIFQPANRLLLSEYQKLTKSKEIPQLPWLEKLLKKADIRSISGISVVTSLVKPYTCPGKCVYCPTEVRMPKSYIATEPAAARALRLDFSPYEQVKQRVEMLEKNGHATDKIEYIIKGGTWNAYPLKYQYWFILESFRACNDLSRRGKRRIPLLTEKNSLEELQDALEQEQRYNEHCKHRIIGLTLETRPDAITAKTIFHMRRQGCTRIELGLQAPDDKILDLIQRGHTVEQFEKAILLLRSAGFKVDLHFMPDLPGTTPDHDIEMYRLLFEKETLRPDMVKIYPNTVIKSAELYKWFQKGKYKPYGEKELFRALSEMKMITPRYCRISRLIRDIPETEIEAGNKITNLREALSAELKKIGKQCVCLRCREIGRQKENIDADTIPQLFIDEYKTIGGTEYFLSFEDANRVAVFGFLRLRIPTKRSPDLTPSEEEKKYRTQLSLLEKFLPENKDCAFIRELHVYGKVVQIGKREKKDSQHKGLGKQLVAAAEKLCKEKGFKKVSVISGVGVRGYYRKLGYRKIGTYMVKKLK</sequence>
<dbReference type="Proteomes" id="UP000229600">
    <property type="component" value="Unassembled WGS sequence"/>
</dbReference>
<evidence type="ECO:0000256" key="15">
    <source>
        <dbReference type="ARBA" id="ARBA00047372"/>
    </source>
</evidence>
<dbReference type="GO" id="GO:0033588">
    <property type="term" value="C:elongator holoenzyme complex"/>
    <property type="evidence" value="ECO:0007669"/>
    <property type="project" value="TreeGrafter"/>
</dbReference>
<keyword evidence="10" id="KW-0694">RNA-binding</keyword>
<keyword evidence="5" id="KW-0820">tRNA-binding</keyword>
<dbReference type="Gene3D" id="3.40.630.30">
    <property type="match status" value="1"/>
</dbReference>
<dbReference type="EC" id="2.3.1.311" evidence="14"/>
<keyword evidence="13" id="KW-0012">Acyltransferase</keyword>
<evidence type="ECO:0000256" key="9">
    <source>
        <dbReference type="ARBA" id="ARBA00022723"/>
    </source>
</evidence>
<dbReference type="InterPro" id="IPR006638">
    <property type="entry name" value="Elp3/MiaA/NifB-like_rSAM"/>
</dbReference>
<protein>
    <recommendedName>
        <fullName evidence="14">tRNA carboxymethyluridine synthase</fullName>
        <ecNumber evidence="14">2.3.1.311</ecNumber>
    </recommendedName>
</protein>
<comment type="caution">
    <text evidence="19">The sequence shown here is derived from an EMBL/GenBank/DDBJ whole genome shotgun (WGS) entry which is preliminary data.</text>
</comment>
<evidence type="ECO:0000259" key="17">
    <source>
        <dbReference type="PROSITE" id="PS51186"/>
    </source>
</evidence>
<dbReference type="InterPro" id="IPR032432">
    <property type="entry name" value="Radical_SAM_C"/>
</dbReference>
<keyword evidence="6" id="KW-0808">Transferase</keyword>
<gene>
    <name evidence="19" type="ORF">COV59_02055</name>
</gene>
<evidence type="ECO:0000256" key="14">
    <source>
        <dbReference type="ARBA" id="ARBA00044771"/>
    </source>
</evidence>
<dbReference type="InterPro" id="IPR039661">
    <property type="entry name" value="ELP3"/>
</dbReference>
<dbReference type="AlphaFoldDB" id="A0A2H0N749"/>
<evidence type="ECO:0000256" key="5">
    <source>
        <dbReference type="ARBA" id="ARBA00022555"/>
    </source>
</evidence>
<evidence type="ECO:0000256" key="16">
    <source>
        <dbReference type="SAM" id="Coils"/>
    </source>
</evidence>
<dbReference type="PANTHER" id="PTHR11135">
    <property type="entry name" value="HISTONE ACETYLTRANSFERASE-RELATED"/>
    <property type="match status" value="1"/>
</dbReference>
<evidence type="ECO:0000256" key="8">
    <source>
        <dbReference type="ARBA" id="ARBA00022694"/>
    </source>
</evidence>
<evidence type="ECO:0000256" key="13">
    <source>
        <dbReference type="ARBA" id="ARBA00023315"/>
    </source>
</evidence>
<evidence type="ECO:0000256" key="2">
    <source>
        <dbReference type="ARBA" id="ARBA00005217"/>
    </source>
</evidence>
<dbReference type="EMBL" id="PCWN01000007">
    <property type="protein sequence ID" value="PIR03945.1"/>
    <property type="molecule type" value="Genomic_DNA"/>
</dbReference>
<keyword evidence="8" id="KW-0819">tRNA processing</keyword>
<dbReference type="Pfam" id="PF13673">
    <property type="entry name" value="Acetyltransf_10"/>
    <property type="match status" value="1"/>
</dbReference>
<dbReference type="SUPFAM" id="SSF55729">
    <property type="entry name" value="Acyl-CoA N-acyltransferases (Nat)"/>
    <property type="match status" value="1"/>
</dbReference>
<dbReference type="GO" id="GO:0046872">
    <property type="term" value="F:metal ion binding"/>
    <property type="evidence" value="ECO:0007669"/>
    <property type="project" value="UniProtKB-KW"/>
</dbReference>
<organism evidence="19 20">
    <name type="scientific">Candidatus Magasanikbacteria bacterium CG11_big_fil_rev_8_21_14_0_20_39_34</name>
    <dbReference type="NCBI Taxonomy" id="1974653"/>
    <lineage>
        <taxon>Bacteria</taxon>
        <taxon>Candidatus Magasanikiibacteriota</taxon>
    </lineage>
</organism>
<dbReference type="GO" id="GO:0000049">
    <property type="term" value="F:tRNA binding"/>
    <property type="evidence" value="ECO:0007669"/>
    <property type="project" value="UniProtKB-KW"/>
</dbReference>
<dbReference type="InterPro" id="IPR034687">
    <property type="entry name" value="ELP3-like"/>
</dbReference>
<feature type="domain" description="Radical SAM core" evidence="18">
    <location>
        <begin position="90"/>
        <end position="374"/>
    </location>
</feature>
<evidence type="ECO:0000313" key="20">
    <source>
        <dbReference type="Proteomes" id="UP000229600"/>
    </source>
</evidence>
<dbReference type="GO" id="GO:0002926">
    <property type="term" value="P:tRNA wobble base 5-methoxycarbonylmethyl-2-thiouridinylation"/>
    <property type="evidence" value="ECO:0007669"/>
    <property type="project" value="TreeGrafter"/>
</dbReference>
<dbReference type="SFLD" id="SFLDG01086">
    <property type="entry name" value="elongater_protein-like"/>
    <property type="match status" value="1"/>
</dbReference>
<dbReference type="InterPro" id="IPR007197">
    <property type="entry name" value="rSAM"/>
</dbReference>
<keyword evidence="4" id="KW-0004">4Fe-4S</keyword>
<dbReference type="InterPro" id="IPR016181">
    <property type="entry name" value="Acyl_CoA_acyltransferase"/>
</dbReference>
<evidence type="ECO:0000256" key="3">
    <source>
        <dbReference type="ARBA" id="ARBA00005494"/>
    </source>
</evidence>
<dbReference type="SUPFAM" id="SSF102114">
    <property type="entry name" value="Radical SAM enzymes"/>
    <property type="match status" value="1"/>
</dbReference>
<evidence type="ECO:0000256" key="4">
    <source>
        <dbReference type="ARBA" id="ARBA00022485"/>
    </source>
</evidence>
<dbReference type="Pfam" id="PF04055">
    <property type="entry name" value="Radical_SAM"/>
    <property type="match status" value="1"/>
</dbReference>
<name>A0A2H0N749_9BACT</name>
<proteinExistence type="inferred from homology"/>
<evidence type="ECO:0000313" key="19">
    <source>
        <dbReference type="EMBL" id="PIR03945.1"/>
    </source>
</evidence>
<reference evidence="19 20" key="1">
    <citation type="submission" date="2017-09" db="EMBL/GenBank/DDBJ databases">
        <title>Depth-based differentiation of microbial function through sediment-hosted aquifers and enrichment of novel symbionts in the deep terrestrial subsurface.</title>
        <authorList>
            <person name="Probst A.J."/>
            <person name="Ladd B."/>
            <person name="Jarett J.K."/>
            <person name="Geller-Mcgrath D.E."/>
            <person name="Sieber C.M."/>
            <person name="Emerson J.B."/>
            <person name="Anantharaman K."/>
            <person name="Thomas B.C."/>
            <person name="Malmstrom R."/>
            <person name="Stieglmeier M."/>
            <person name="Klingl A."/>
            <person name="Woyke T."/>
            <person name="Ryan C.M."/>
            <person name="Banfield J.F."/>
        </authorList>
    </citation>
    <scope>NUCLEOTIDE SEQUENCE [LARGE SCALE GENOMIC DNA]</scope>
    <source>
        <strain evidence="19">CG11_big_fil_rev_8_21_14_0_20_39_34</strain>
    </source>
</reference>
<keyword evidence="12" id="KW-0411">Iron-sulfur</keyword>
<dbReference type="GO" id="GO:0106261">
    <property type="term" value="F:tRNA uridine(34) acetyltransferase activity"/>
    <property type="evidence" value="ECO:0007669"/>
    <property type="project" value="UniProtKB-EC"/>
</dbReference>
<keyword evidence="16" id="KW-0175">Coiled coil</keyword>
<dbReference type="PROSITE" id="PS51918">
    <property type="entry name" value="RADICAL_SAM"/>
    <property type="match status" value="1"/>
</dbReference>
<evidence type="ECO:0000256" key="6">
    <source>
        <dbReference type="ARBA" id="ARBA00022679"/>
    </source>
</evidence>
<dbReference type="InterPro" id="IPR058240">
    <property type="entry name" value="rSAM_sf"/>
</dbReference>
<keyword evidence="11" id="KW-0408">Iron</keyword>
<dbReference type="InterPro" id="IPR023404">
    <property type="entry name" value="rSAM_horseshoe"/>
</dbReference>
<dbReference type="CDD" id="cd04301">
    <property type="entry name" value="NAT_SF"/>
    <property type="match status" value="1"/>
</dbReference>
<dbReference type="PANTHER" id="PTHR11135:SF2">
    <property type="entry name" value="ELONGATOR COMPLEX PROTEIN 3"/>
    <property type="match status" value="1"/>
</dbReference>
<evidence type="ECO:0000259" key="18">
    <source>
        <dbReference type="PROSITE" id="PS51918"/>
    </source>
</evidence>
<accession>A0A2H0N749</accession>
<dbReference type="GO" id="GO:0051539">
    <property type="term" value="F:4 iron, 4 sulfur cluster binding"/>
    <property type="evidence" value="ECO:0007669"/>
    <property type="project" value="UniProtKB-KW"/>
</dbReference>
<comment type="cofactor">
    <cofactor evidence="1">
        <name>[4Fe-4S] cluster</name>
        <dbReference type="ChEBI" id="CHEBI:49883"/>
    </cofactor>
</comment>
<feature type="coiled-coil region" evidence="16">
    <location>
        <begin position="203"/>
        <end position="230"/>
    </location>
</feature>
<dbReference type="Pfam" id="PF16199">
    <property type="entry name" value="Radical_SAM_C"/>
    <property type="match status" value="1"/>
</dbReference>
<dbReference type="NCBIfam" id="TIGR01211">
    <property type="entry name" value="ELP3"/>
    <property type="match status" value="1"/>
</dbReference>
<dbReference type="SFLD" id="SFLDS00029">
    <property type="entry name" value="Radical_SAM"/>
    <property type="match status" value="1"/>
</dbReference>
<evidence type="ECO:0000256" key="11">
    <source>
        <dbReference type="ARBA" id="ARBA00023004"/>
    </source>
</evidence>
<dbReference type="InterPro" id="IPR000182">
    <property type="entry name" value="GNAT_dom"/>
</dbReference>
<keyword evidence="9" id="KW-0479">Metal-binding</keyword>
<evidence type="ECO:0000256" key="10">
    <source>
        <dbReference type="ARBA" id="ARBA00022884"/>
    </source>
</evidence>
<dbReference type="SMART" id="SM00729">
    <property type="entry name" value="Elp3"/>
    <property type="match status" value="1"/>
</dbReference>
<comment type="catalytic activity">
    <reaction evidence="15">
        <text>uridine(34) in tRNA + acetyl-CoA + S-adenosyl-L-methionine + H2O = 5-(carboxymethyl)uridine(34) in tRNA + 5'-deoxyadenosine + L-methionine + CoA + 2 H(+)</text>
        <dbReference type="Rhea" id="RHEA:61020"/>
        <dbReference type="Rhea" id="RHEA-COMP:10407"/>
        <dbReference type="Rhea" id="RHEA-COMP:11727"/>
        <dbReference type="ChEBI" id="CHEBI:15377"/>
        <dbReference type="ChEBI" id="CHEBI:15378"/>
        <dbReference type="ChEBI" id="CHEBI:17319"/>
        <dbReference type="ChEBI" id="CHEBI:57287"/>
        <dbReference type="ChEBI" id="CHEBI:57288"/>
        <dbReference type="ChEBI" id="CHEBI:57844"/>
        <dbReference type="ChEBI" id="CHEBI:59789"/>
        <dbReference type="ChEBI" id="CHEBI:65315"/>
        <dbReference type="ChEBI" id="CHEBI:74882"/>
        <dbReference type="EC" id="2.3.1.311"/>
    </reaction>
    <physiologicalReaction direction="left-to-right" evidence="15">
        <dbReference type="Rhea" id="RHEA:61021"/>
    </physiologicalReaction>
</comment>
<evidence type="ECO:0000256" key="7">
    <source>
        <dbReference type="ARBA" id="ARBA00022691"/>
    </source>
</evidence>
<comment type="similarity">
    <text evidence="3">Belongs to the ELP3 family.</text>
</comment>
<evidence type="ECO:0000256" key="1">
    <source>
        <dbReference type="ARBA" id="ARBA00001966"/>
    </source>
</evidence>
<comment type="pathway">
    <text evidence="2">tRNA modification.</text>
</comment>